<dbReference type="Gene3D" id="3.90.700.10">
    <property type="entry name" value="Succinate dehydrogenase/fumarate reductase flavoprotein, catalytic domain"/>
    <property type="match status" value="1"/>
</dbReference>
<dbReference type="Proteomes" id="UP001183648">
    <property type="component" value="Unassembled WGS sequence"/>
</dbReference>
<keyword evidence="3" id="KW-0274">FAD</keyword>
<dbReference type="EMBL" id="JAVDYG010000001">
    <property type="protein sequence ID" value="MDR7362898.1"/>
    <property type="molecule type" value="Genomic_DNA"/>
</dbReference>
<dbReference type="RefSeq" id="WP_310302521.1">
    <property type="nucleotide sequence ID" value="NZ_BAAAPS010000013.1"/>
</dbReference>
<dbReference type="Gene3D" id="3.50.50.60">
    <property type="entry name" value="FAD/NAD(P)-binding domain"/>
    <property type="match status" value="1"/>
</dbReference>
<dbReference type="SUPFAM" id="SSF51905">
    <property type="entry name" value="FAD/NAD(P)-binding domain"/>
    <property type="match status" value="1"/>
</dbReference>
<comment type="cofactor">
    <cofactor evidence="1">
        <name>FAD</name>
        <dbReference type="ChEBI" id="CHEBI:57692"/>
    </cofactor>
</comment>
<keyword evidence="4" id="KW-0560">Oxidoreductase</keyword>
<proteinExistence type="predicted"/>
<reference evidence="6 7" key="1">
    <citation type="submission" date="2023-07" db="EMBL/GenBank/DDBJ databases">
        <title>Sequencing the genomes of 1000 actinobacteria strains.</title>
        <authorList>
            <person name="Klenk H.-P."/>
        </authorList>
    </citation>
    <scope>NUCLEOTIDE SEQUENCE [LARGE SCALE GENOMIC DNA]</scope>
    <source>
        <strain evidence="6 7">DSM 19426</strain>
    </source>
</reference>
<comment type="caution">
    <text evidence="6">The sequence shown here is derived from an EMBL/GenBank/DDBJ whole genome shotgun (WGS) entry which is preliminary data.</text>
</comment>
<dbReference type="PANTHER" id="PTHR43400:SF10">
    <property type="entry name" value="3-OXOSTEROID 1-DEHYDROGENASE"/>
    <property type="match status" value="1"/>
</dbReference>
<name>A0ABU2BW89_9ACTN</name>
<dbReference type="SUPFAM" id="SSF56425">
    <property type="entry name" value="Succinate dehydrogenase/fumarate reductase flavoprotein, catalytic domain"/>
    <property type="match status" value="1"/>
</dbReference>
<organism evidence="6 7">
    <name type="scientific">Nocardioides marmoribigeumensis</name>
    <dbReference type="NCBI Taxonomy" id="433649"/>
    <lineage>
        <taxon>Bacteria</taxon>
        <taxon>Bacillati</taxon>
        <taxon>Actinomycetota</taxon>
        <taxon>Actinomycetes</taxon>
        <taxon>Propionibacteriales</taxon>
        <taxon>Nocardioidaceae</taxon>
        <taxon>Nocardioides</taxon>
    </lineage>
</organism>
<evidence type="ECO:0000313" key="6">
    <source>
        <dbReference type="EMBL" id="MDR7362898.1"/>
    </source>
</evidence>
<feature type="domain" description="FAD-dependent oxidoreductase 2 FAD-binding" evidence="5">
    <location>
        <begin position="22"/>
        <end position="452"/>
    </location>
</feature>
<keyword evidence="7" id="KW-1185">Reference proteome</keyword>
<evidence type="ECO:0000256" key="4">
    <source>
        <dbReference type="ARBA" id="ARBA00023002"/>
    </source>
</evidence>
<protein>
    <submittedName>
        <fullName evidence="6">Succinate dehydrogenase/fumarate reductase flavoprotein subunit</fullName>
    </submittedName>
</protein>
<dbReference type="InterPro" id="IPR003953">
    <property type="entry name" value="FAD-dep_OxRdtase_2_FAD-bd"/>
</dbReference>
<evidence type="ECO:0000256" key="3">
    <source>
        <dbReference type="ARBA" id="ARBA00022827"/>
    </source>
</evidence>
<dbReference type="InterPro" id="IPR027477">
    <property type="entry name" value="Succ_DH/fumarate_Rdtase_cat_sf"/>
</dbReference>
<evidence type="ECO:0000259" key="5">
    <source>
        <dbReference type="Pfam" id="PF00890"/>
    </source>
</evidence>
<keyword evidence="2" id="KW-0285">Flavoprotein</keyword>
<gene>
    <name evidence="6" type="ORF">J2S63_002451</name>
</gene>
<evidence type="ECO:0000256" key="1">
    <source>
        <dbReference type="ARBA" id="ARBA00001974"/>
    </source>
</evidence>
<evidence type="ECO:0000256" key="2">
    <source>
        <dbReference type="ARBA" id="ARBA00022630"/>
    </source>
</evidence>
<accession>A0ABU2BW89</accession>
<sequence>MSVEIPAPVPVDSVAEWSDEVDVLVLGAGMAGVSAALEAARAGARVLVVDKGGPGTCTTAMAGGHFYLGGGTAVQQATGFEDTPTEMATYLQAVSPDADPAKIQAYCEDSPEHFDWLEGLGFEFERSYYPEKAVVQPGTQGLMYTGSEKAWPYAEQARPAPRGHKVPVPGDTGGAAMVVSLAVERLTELGVEVRYDTGATALVTDGERVVGATWRRFTEQGAIRARAVVIAAGGFVMNQEMIDFYAPRLQALVAKGMPLGNSHDDGLGIRLGVSVGGLLEHMEGAFFTAPFYPPGRHVFGIVVNAEGRRIVNEDGYHSRTASAVFEQPGQTGYLILDSETIGEPYYHLTPLIDGWDTIEEMEAGLGIPAGNLQATLASYNEHAARGEDPEHHKAKEWLTPLDKGPWGAFDLSPGKAFYAGFTLGGLRVSIDGEVLDGSGDPVPGVYSVGAGASNIALDGAGYSSGTQLGEASYFGRRAGRHAAARTR</sequence>
<dbReference type="PRINTS" id="PR00411">
    <property type="entry name" value="PNDRDTASEI"/>
</dbReference>
<dbReference type="PANTHER" id="PTHR43400">
    <property type="entry name" value="FUMARATE REDUCTASE"/>
    <property type="match status" value="1"/>
</dbReference>
<dbReference type="NCBIfam" id="NF005510">
    <property type="entry name" value="PRK07121.1-3"/>
    <property type="match status" value="1"/>
</dbReference>
<dbReference type="NCBIfam" id="NF005508">
    <property type="entry name" value="PRK07121.1-1"/>
    <property type="match status" value="1"/>
</dbReference>
<dbReference type="InterPro" id="IPR036188">
    <property type="entry name" value="FAD/NAD-bd_sf"/>
</dbReference>
<dbReference type="Pfam" id="PF00890">
    <property type="entry name" value="FAD_binding_2"/>
    <property type="match status" value="1"/>
</dbReference>
<dbReference type="InterPro" id="IPR050315">
    <property type="entry name" value="FAD-oxidoreductase_2"/>
</dbReference>
<evidence type="ECO:0000313" key="7">
    <source>
        <dbReference type="Proteomes" id="UP001183648"/>
    </source>
</evidence>